<comment type="caution">
    <text evidence="1">The sequence shown here is derived from an EMBL/GenBank/DDBJ whole genome shotgun (WGS) entry which is preliminary data.</text>
</comment>
<dbReference type="Proteomes" id="UP001595975">
    <property type="component" value="Unassembled WGS sequence"/>
</dbReference>
<organism evidence="1 2">
    <name type="scientific">Kitasatospora misakiensis</name>
    <dbReference type="NCBI Taxonomy" id="67330"/>
    <lineage>
        <taxon>Bacteria</taxon>
        <taxon>Bacillati</taxon>
        <taxon>Actinomycetota</taxon>
        <taxon>Actinomycetes</taxon>
        <taxon>Kitasatosporales</taxon>
        <taxon>Streptomycetaceae</taxon>
        <taxon>Kitasatospora</taxon>
    </lineage>
</organism>
<protein>
    <submittedName>
        <fullName evidence="1">Uncharacterized protein</fullName>
    </submittedName>
</protein>
<reference evidence="2" key="1">
    <citation type="journal article" date="2019" name="Int. J. Syst. Evol. Microbiol.">
        <title>The Global Catalogue of Microorganisms (GCM) 10K type strain sequencing project: providing services to taxonomists for standard genome sequencing and annotation.</title>
        <authorList>
            <consortium name="The Broad Institute Genomics Platform"/>
            <consortium name="The Broad Institute Genome Sequencing Center for Infectious Disease"/>
            <person name="Wu L."/>
            <person name="Ma J."/>
        </authorList>
    </citation>
    <scope>NUCLEOTIDE SEQUENCE [LARGE SCALE GENOMIC DNA]</scope>
    <source>
        <strain evidence="2">CGMCC 4.1437</strain>
    </source>
</reference>
<keyword evidence="2" id="KW-1185">Reference proteome</keyword>
<dbReference type="EMBL" id="JBHSOF010000027">
    <property type="protein sequence ID" value="MFC5665439.1"/>
    <property type="molecule type" value="Genomic_DNA"/>
</dbReference>
<gene>
    <name evidence="1" type="ORF">ACFP3U_20965</name>
</gene>
<evidence type="ECO:0000313" key="2">
    <source>
        <dbReference type="Proteomes" id="UP001595975"/>
    </source>
</evidence>
<proteinExistence type="predicted"/>
<sequence>SKTGVTQCSRSVTFANSVTGAPGPGGYSHHIVVAKGPDGSGGSFDVSFWRRDATTEDDTALRRIAETVLPTLQGWVATTPGS</sequence>
<accession>A0ABW0X850</accession>
<name>A0ABW0X850_9ACTN</name>
<evidence type="ECO:0000313" key="1">
    <source>
        <dbReference type="EMBL" id="MFC5665439.1"/>
    </source>
</evidence>
<feature type="non-terminal residue" evidence="1">
    <location>
        <position position="1"/>
    </location>
</feature>